<proteinExistence type="predicted"/>
<dbReference type="RefSeq" id="WP_318651284.1">
    <property type="nucleotide sequence ID" value="NZ_CP137852.1"/>
</dbReference>
<keyword evidence="2" id="KW-1185">Reference proteome</keyword>
<evidence type="ECO:0000313" key="2">
    <source>
        <dbReference type="Proteomes" id="UP001305521"/>
    </source>
</evidence>
<organism evidence="1 2">
    <name type="scientific">Sediminicoccus rosea</name>
    <dbReference type="NCBI Taxonomy" id="1225128"/>
    <lineage>
        <taxon>Bacteria</taxon>
        <taxon>Pseudomonadati</taxon>
        <taxon>Pseudomonadota</taxon>
        <taxon>Alphaproteobacteria</taxon>
        <taxon>Acetobacterales</taxon>
        <taxon>Roseomonadaceae</taxon>
        <taxon>Sediminicoccus</taxon>
    </lineage>
</organism>
<reference evidence="1 2" key="1">
    <citation type="submission" date="2023-11" db="EMBL/GenBank/DDBJ databases">
        <title>Arctic aerobic anoxygenic photoheterotroph Sediminicoccus rosea KRV36 adapts its photosynthesis to long days of polar summer.</title>
        <authorList>
            <person name="Tomasch J."/>
            <person name="Kopejtka K."/>
            <person name="Bily T."/>
            <person name="Gardiner A.T."/>
            <person name="Gardian Z."/>
            <person name="Shivaramu S."/>
            <person name="Koblizek M."/>
            <person name="Engelhardt F."/>
            <person name="Kaftan D."/>
        </authorList>
    </citation>
    <scope>NUCLEOTIDE SEQUENCE [LARGE SCALE GENOMIC DNA]</scope>
    <source>
        <strain evidence="1 2">R-30</strain>
    </source>
</reference>
<gene>
    <name evidence="1" type="ORF">R9Z33_10710</name>
</gene>
<evidence type="ECO:0008006" key="3">
    <source>
        <dbReference type="Google" id="ProtNLM"/>
    </source>
</evidence>
<name>A0ABZ0PNM8_9PROT</name>
<dbReference type="Proteomes" id="UP001305521">
    <property type="component" value="Chromosome"/>
</dbReference>
<accession>A0ABZ0PNM8</accession>
<evidence type="ECO:0000313" key="1">
    <source>
        <dbReference type="EMBL" id="WPB87331.1"/>
    </source>
</evidence>
<dbReference type="EMBL" id="CP137852">
    <property type="protein sequence ID" value="WPB87331.1"/>
    <property type="molecule type" value="Genomic_DNA"/>
</dbReference>
<sequence length="129" mass="14012">MQPGTIKRAALVAGVILAGVAGVAAVWPDHRPVTPLEIYLRQGTRHATEALKREVDQLSPRGADPGPAIQRLNTLGFSCAAPAGATGEWNCTMRRPMENRQMLSMEVLLRVDRGNVTETSARIWEQGAR</sequence>
<protein>
    <recommendedName>
        <fullName evidence="3">DUF4333 domain-containing protein</fullName>
    </recommendedName>
</protein>